<feature type="domain" description="TRAM" evidence="15">
    <location>
        <begin position="414"/>
        <end position="477"/>
    </location>
</feature>
<evidence type="ECO:0000256" key="5">
    <source>
        <dbReference type="ARBA" id="ARBA00022485"/>
    </source>
</evidence>
<dbReference type="PROSITE" id="PS01278">
    <property type="entry name" value="MTTASE_RADICAL"/>
    <property type="match status" value="1"/>
</dbReference>
<evidence type="ECO:0000256" key="11">
    <source>
        <dbReference type="ARBA" id="ARBA00023014"/>
    </source>
</evidence>
<dbReference type="InterPro" id="IPR007197">
    <property type="entry name" value="rSAM"/>
</dbReference>
<comment type="function">
    <text evidence="2">Catalyzes the methylthiolation of N6-threonylcarbamoyladenosine (t(6)A), leading to the formation of 2-methylthio-N6-threonylcarbamoyladenosine (ms(2)t(6)A) at position 37 in tRNAs that read codons beginning with adenine.</text>
</comment>
<dbReference type="Gene3D" id="3.40.50.12160">
    <property type="entry name" value="Methylthiotransferase, N-terminal domain"/>
    <property type="match status" value="1"/>
</dbReference>
<dbReference type="InterPro" id="IPR058240">
    <property type="entry name" value="rSAM_sf"/>
</dbReference>
<dbReference type="GO" id="GO:0035598">
    <property type="term" value="F:tRNA (N(6)-L-threonylcarbamoyladenosine(37)-C(2))-methylthiotransferase activity"/>
    <property type="evidence" value="ECO:0007669"/>
    <property type="project" value="UniProtKB-EC"/>
</dbReference>
<dbReference type="SFLD" id="SFLDG01082">
    <property type="entry name" value="B12-binding_domain_containing"/>
    <property type="match status" value="1"/>
</dbReference>
<keyword evidence="14" id="KW-0472">Membrane</keyword>
<evidence type="ECO:0000256" key="3">
    <source>
        <dbReference type="ARBA" id="ARBA00008616"/>
    </source>
</evidence>
<keyword evidence="10" id="KW-0408">Iron</keyword>
<evidence type="ECO:0000256" key="10">
    <source>
        <dbReference type="ARBA" id="ARBA00023004"/>
    </source>
</evidence>
<dbReference type="GO" id="GO:0005783">
    <property type="term" value="C:endoplasmic reticulum"/>
    <property type="evidence" value="ECO:0007669"/>
    <property type="project" value="TreeGrafter"/>
</dbReference>
<evidence type="ECO:0000256" key="1">
    <source>
        <dbReference type="ARBA" id="ARBA00001966"/>
    </source>
</evidence>
<keyword evidence="14" id="KW-0812">Transmembrane</keyword>
<keyword evidence="7" id="KW-0949">S-adenosyl-L-methionine</keyword>
<keyword evidence="11" id="KW-0411">Iron-sulfur</keyword>
<evidence type="ECO:0000256" key="8">
    <source>
        <dbReference type="ARBA" id="ARBA00022694"/>
    </source>
</evidence>
<dbReference type="AlphaFoldDB" id="A0A5E8CIQ0"/>
<protein>
    <recommendedName>
        <fullName evidence="4">tRNA (N(6)-L-threonylcarbamoyladenosine(37)-C(2))-methylthiotransferase</fullName>
        <ecNumber evidence="4">2.8.4.5</ecNumber>
    </recommendedName>
    <alternativeName>
        <fullName evidence="12">tRNA-t(6)A37 methylthiotransferase</fullName>
    </alternativeName>
</protein>
<evidence type="ECO:0000256" key="2">
    <source>
        <dbReference type="ARBA" id="ARBA00002399"/>
    </source>
</evidence>
<dbReference type="Gene3D" id="3.80.30.20">
    <property type="entry name" value="tm_1862 like domain"/>
    <property type="match status" value="1"/>
</dbReference>
<evidence type="ECO:0000256" key="13">
    <source>
        <dbReference type="ARBA" id="ARBA00051661"/>
    </source>
</evidence>
<gene>
    <name evidence="18" type="ORF">CPAV1605_234</name>
</gene>
<dbReference type="Pfam" id="PF04055">
    <property type="entry name" value="Radical_SAM"/>
    <property type="match status" value="1"/>
</dbReference>
<evidence type="ECO:0000256" key="7">
    <source>
        <dbReference type="ARBA" id="ARBA00022691"/>
    </source>
</evidence>
<evidence type="ECO:0000256" key="6">
    <source>
        <dbReference type="ARBA" id="ARBA00022679"/>
    </source>
</evidence>
<feature type="domain" description="Radical SAM core" evidence="17">
    <location>
        <begin position="181"/>
        <end position="413"/>
    </location>
</feature>
<dbReference type="NCBIfam" id="TIGR00089">
    <property type="entry name" value="MiaB/RimO family radical SAM methylthiotransferase"/>
    <property type="match status" value="1"/>
</dbReference>
<dbReference type="GO" id="GO:0046872">
    <property type="term" value="F:metal ion binding"/>
    <property type="evidence" value="ECO:0007669"/>
    <property type="project" value="UniProtKB-KW"/>
</dbReference>
<dbReference type="NCBIfam" id="TIGR01578">
    <property type="entry name" value="MiaB-like-B"/>
    <property type="match status" value="1"/>
</dbReference>
<dbReference type="InterPro" id="IPR020612">
    <property type="entry name" value="Methylthiotransferase_CS"/>
</dbReference>
<dbReference type="SFLD" id="SFLDS00029">
    <property type="entry name" value="Radical_SAM"/>
    <property type="match status" value="1"/>
</dbReference>
<dbReference type="EC" id="2.8.4.5" evidence="4"/>
<evidence type="ECO:0000259" key="16">
    <source>
        <dbReference type="PROSITE" id="PS51449"/>
    </source>
</evidence>
<evidence type="ECO:0000256" key="4">
    <source>
        <dbReference type="ARBA" id="ARBA00013273"/>
    </source>
</evidence>
<dbReference type="FunFam" id="3.80.30.20:FF:000002">
    <property type="entry name" value="threonylcarbamoyladenosine tRNA methylthiotransferase isoform X2"/>
    <property type="match status" value="1"/>
</dbReference>
<dbReference type="GO" id="GO:0051539">
    <property type="term" value="F:4 iron, 4 sulfur cluster binding"/>
    <property type="evidence" value="ECO:0007669"/>
    <property type="project" value="UniProtKB-KW"/>
</dbReference>
<feature type="transmembrane region" description="Helical" evidence="14">
    <location>
        <begin position="482"/>
        <end position="503"/>
    </location>
</feature>
<dbReference type="PROSITE" id="PS51449">
    <property type="entry name" value="MTTASE_N"/>
    <property type="match status" value="1"/>
</dbReference>
<comment type="similarity">
    <text evidence="3">Belongs to the methylthiotransferase family. CDKAL1 subfamily.</text>
</comment>
<evidence type="ECO:0000313" key="18">
    <source>
        <dbReference type="EMBL" id="VVU94509.1"/>
    </source>
</evidence>
<name>A0A5E8CIQ0_9ZZZZ</name>
<dbReference type="InterPro" id="IPR006638">
    <property type="entry name" value="Elp3/MiaA/NifB-like_rSAM"/>
</dbReference>
<comment type="cofactor">
    <cofactor evidence="1">
        <name>[4Fe-4S] cluster</name>
        <dbReference type="ChEBI" id="CHEBI:49883"/>
    </cofactor>
</comment>
<dbReference type="InterPro" id="IPR002792">
    <property type="entry name" value="TRAM_dom"/>
</dbReference>
<evidence type="ECO:0000256" key="14">
    <source>
        <dbReference type="SAM" id="Phobius"/>
    </source>
</evidence>
<sequence>MSCGTNMDIEDLNFDLPDLNDKKKRMNSGLRNVKTKKRLTEEIPDKIIPGTQKIYVKTWGCPHNLSDSQYMTGILAEYGYIITEKKQEADLWLLNSCTVKGPSEKSFIKEIKLGETMKKFIVLAGCVPQGDRHNKNIQGYSVVGVQQIDRVLEVVEQTLKGNIVRLLGRGRKPRLDLPKIRSREMTEIIPISKGCLGSCTFCKTKHARGNVGSYEIEAILDRIVTVIEEGVIQIDLESEDSGAYGKDIGTSLSELLAHIVEILPKDKHVMVKFGMTNPPHILEQLDAISDFLNHPNVYSYLHIPVQSGSSKVLKEMNREYNIEEFCDVVDHMYENVPNITIQTDIIVGFPTETDADFEETIELVKKYKFKFIHISKFYPRPGTPAAKLPLIDGRIVNQRSKTLTELYKSYLPNEHFKNQILKLYVSDQKSKYKNYLIAHDKSYNNVLVPYDKDKIGKTLDVKIIDVDRFHMKAEYLKPNYQWFYLSLVFPIILSLIYTWISYFY</sequence>
<keyword evidence="6" id="KW-0808">Transferase</keyword>
<dbReference type="SMART" id="SM00729">
    <property type="entry name" value="Elp3"/>
    <property type="match status" value="1"/>
</dbReference>
<dbReference type="PANTHER" id="PTHR11918:SF45">
    <property type="entry name" value="THREONYLCARBAMOYLADENOSINE TRNA METHYLTHIOTRANSFERASE"/>
    <property type="match status" value="1"/>
</dbReference>
<dbReference type="InterPro" id="IPR038135">
    <property type="entry name" value="Methylthiotransferase_N_sf"/>
</dbReference>
<keyword evidence="9" id="KW-0479">Metal-binding</keyword>
<accession>A0A5E8CIQ0</accession>
<keyword evidence="14" id="KW-1133">Transmembrane helix</keyword>
<evidence type="ECO:0000256" key="9">
    <source>
        <dbReference type="ARBA" id="ARBA00022723"/>
    </source>
</evidence>
<organism evidence="18">
    <name type="scientific">seawater metagenome</name>
    <dbReference type="NCBI Taxonomy" id="1561972"/>
    <lineage>
        <taxon>unclassified sequences</taxon>
        <taxon>metagenomes</taxon>
        <taxon>ecological metagenomes</taxon>
    </lineage>
</organism>
<dbReference type="PROSITE" id="PS50926">
    <property type="entry name" value="TRAM"/>
    <property type="match status" value="1"/>
</dbReference>
<dbReference type="SUPFAM" id="SSF102114">
    <property type="entry name" value="Radical SAM enzymes"/>
    <property type="match status" value="1"/>
</dbReference>
<reference evidence="18" key="1">
    <citation type="submission" date="2019-09" db="EMBL/GenBank/DDBJ databases">
        <authorList>
            <person name="Needham M D."/>
        </authorList>
    </citation>
    <scope>NUCLEOTIDE SEQUENCE</scope>
</reference>
<dbReference type="InterPro" id="IPR023404">
    <property type="entry name" value="rSAM_horseshoe"/>
</dbReference>
<dbReference type="PANTHER" id="PTHR11918">
    <property type="entry name" value="RADICAL SAM PROTEINS"/>
    <property type="match status" value="1"/>
</dbReference>
<dbReference type="Pfam" id="PF00919">
    <property type="entry name" value="UPF0004"/>
    <property type="match status" value="1"/>
</dbReference>
<proteinExistence type="inferred from homology"/>
<feature type="domain" description="MTTase N-terminal" evidence="16">
    <location>
        <begin position="52"/>
        <end position="160"/>
    </location>
</feature>
<dbReference type="CDD" id="cd01335">
    <property type="entry name" value="Radical_SAM"/>
    <property type="match status" value="1"/>
</dbReference>
<evidence type="ECO:0000259" key="15">
    <source>
        <dbReference type="PROSITE" id="PS50926"/>
    </source>
</evidence>
<keyword evidence="8" id="KW-0819">tRNA processing</keyword>
<dbReference type="InterPro" id="IPR005839">
    <property type="entry name" value="Methylthiotransferase"/>
</dbReference>
<dbReference type="EMBL" id="CABVLZ010000001">
    <property type="protein sequence ID" value="VVU94509.1"/>
    <property type="molecule type" value="Genomic_DNA"/>
</dbReference>
<comment type="catalytic activity">
    <reaction evidence="13">
        <text>N(6)-L-threonylcarbamoyladenosine(37) in tRNA + (sulfur carrier)-SH + AH2 + 2 S-adenosyl-L-methionine = 2-methylsulfanyl-N(6)-L-threonylcarbamoyladenosine(37) in tRNA + (sulfur carrier)-H + 5'-deoxyadenosine + L-methionine + A + S-adenosyl-L-homocysteine + 2 H(+)</text>
        <dbReference type="Rhea" id="RHEA:37075"/>
        <dbReference type="Rhea" id="RHEA-COMP:10163"/>
        <dbReference type="Rhea" id="RHEA-COMP:11092"/>
        <dbReference type="Rhea" id="RHEA-COMP:14737"/>
        <dbReference type="Rhea" id="RHEA-COMP:14739"/>
        <dbReference type="ChEBI" id="CHEBI:13193"/>
        <dbReference type="ChEBI" id="CHEBI:15378"/>
        <dbReference type="ChEBI" id="CHEBI:17319"/>
        <dbReference type="ChEBI" id="CHEBI:17499"/>
        <dbReference type="ChEBI" id="CHEBI:29917"/>
        <dbReference type="ChEBI" id="CHEBI:57844"/>
        <dbReference type="ChEBI" id="CHEBI:57856"/>
        <dbReference type="ChEBI" id="CHEBI:59789"/>
        <dbReference type="ChEBI" id="CHEBI:64428"/>
        <dbReference type="ChEBI" id="CHEBI:74418"/>
        <dbReference type="ChEBI" id="CHEBI:74420"/>
        <dbReference type="EC" id="2.8.4.5"/>
    </reaction>
</comment>
<dbReference type="FunFam" id="3.40.50.12160:FF:000009">
    <property type="entry name" value="threonylcarbamoyladenosine tRNA methylthiotransferase"/>
    <property type="match status" value="1"/>
</dbReference>
<dbReference type="InterPro" id="IPR006466">
    <property type="entry name" value="MiaB-like_arc_euk"/>
</dbReference>
<evidence type="ECO:0000256" key="12">
    <source>
        <dbReference type="ARBA" id="ARBA00031213"/>
    </source>
</evidence>
<evidence type="ECO:0000259" key="17">
    <source>
        <dbReference type="PROSITE" id="PS51918"/>
    </source>
</evidence>
<dbReference type="PROSITE" id="PS51918">
    <property type="entry name" value="RADICAL_SAM"/>
    <property type="match status" value="1"/>
</dbReference>
<keyword evidence="5" id="KW-0004">4Fe-4S</keyword>
<dbReference type="InterPro" id="IPR013848">
    <property type="entry name" value="Methylthiotransferase_N"/>
</dbReference>